<evidence type="ECO:0000256" key="2">
    <source>
        <dbReference type="ARBA" id="ARBA00022692"/>
    </source>
</evidence>
<keyword evidence="3 5" id="KW-1133">Transmembrane helix</keyword>
<feature type="domain" description="ABC-2 type transporter transmembrane" evidence="6">
    <location>
        <begin position="17"/>
        <end position="387"/>
    </location>
</feature>
<feature type="transmembrane region" description="Helical" evidence="5">
    <location>
        <begin position="307"/>
        <end position="325"/>
    </location>
</feature>
<comment type="subcellular location">
    <subcellularLocation>
        <location evidence="1">Membrane</location>
        <topology evidence="1">Multi-pass membrane protein</topology>
    </subcellularLocation>
</comment>
<evidence type="ECO:0000259" key="6">
    <source>
        <dbReference type="Pfam" id="PF12698"/>
    </source>
</evidence>
<evidence type="ECO:0000313" key="7">
    <source>
        <dbReference type="EMBL" id="MEQ2637690.1"/>
    </source>
</evidence>
<gene>
    <name evidence="7" type="ORF">AAAT05_04950</name>
</gene>
<feature type="transmembrane region" description="Helical" evidence="5">
    <location>
        <begin position="194"/>
        <end position="217"/>
    </location>
</feature>
<dbReference type="Pfam" id="PF12698">
    <property type="entry name" value="ABC2_membrane_3"/>
    <property type="match status" value="1"/>
</dbReference>
<accession>A0ABV1IFL8</accession>
<reference evidence="7 8" key="1">
    <citation type="submission" date="2024-04" db="EMBL/GenBank/DDBJ databases">
        <title>Human intestinal bacterial collection.</title>
        <authorList>
            <person name="Pauvert C."/>
            <person name="Hitch T.C.A."/>
            <person name="Clavel T."/>
        </authorList>
    </citation>
    <scope>NUCLEOTIDE SEQUENCE [LARGE SCALE GENOMIC DNA]</scope>
    <source>
        <strain evidence="7 8">CLA-AA-H197</strain>
    </source>
</reference>
<comment type="caution">
    <text evidence="7">The sequence shown here is derived from an EMBL/GenBank/DDBJ whole genome shotgun (WGS) entry which is preliminary data.</text>
</comment>
<feature type="transmembrane region" description="Helical" evidence="5">
    <location>
        <begin position="20"/>
        <end position="40"/>
    </location>
</feature>
<name>A0ABV1IFL8_9ACTN</name>
<evidence type="ECO:0000256" key="5">
    <source>
        <dbReference type="SAM" id="Phobius"/>
    </source>
</evidence>
<organism evidence="7 8">
    <name type="scientific">Paratractidigestivibacter faecalis</name>
    <dbReference type="NCBI Taxonomy" id="2292441"/>
    <lineage>
        <taxon>Bacteria</taxon>
        <taxon>Bacillati</taxon>
        <taxon>Actinomycetota</taxon>
        <taxon>Coriobacteriia</taxon>
        <taxon>Coriobacteriales</taxon>
        <taxon>Atopobiaceae</taxon>
        <taxon>Paratractidigestivibacter</taxon>
    </lineage>
</organism>
<dbReference type="InterPro" id="IPR013525">
    <property type="entry name" value="ABC2_TM"/>
</dbReference>
<evidence type="ECO:0000256" key="1">
    <source>
        <dbReference type="ARBA" id="ARBA00004141"/>
    </source>
</evidence>
<dbReference type="RefSeq" id="WP_349182268.1">
    <property type="nucleotide sequence ID" value="NZ_JBBNGS010000007.1"/>
</dbReference>
<keyword evidence="4 5" id="KW-0472">Membrane</keyword>
<feature type="transmembrane region" description="Helical" evidence="5">
    <location>
        <begin position="238"/>
        <end position="265"/>
    </location>
</feature>
<evidence type="ECO:0000256" key="3">
    <source>
        <dbReference type="ARBA" id="ARBA00022989"/>
    </source>
</evidence>
<feature type="transmembrane region" description="Helical" evidence="5">
    <location>
        <begin position="277"/>
        <end position="295"/>
    </location>
</feature>
<dbReference type="Proteomes" id="UP001478817">
    <property type="component" value="Unassembled WGS sequence"/>
</dbReference>
<sequence>MLTTFFNTLRTQLRRPGMLVWVFAFPVILCTIFLFMFSGFSTDGVPDPVPVVVVTDSNWRGSSFSQVVDALSGRSADEALLDVTEAASADEARGMVEAGQAVGYLAVDATGTPSLALAQDAAGGLASSAFEADRSILDAVTSSYVRNEALVKAIAQKDPSALSDPAALARALGLSSGIERVRLTHGTPDETVRYYYALLGMAALMAAQSAAIAVTQLQPGEGGLGARLCASGTGRMRMLLGALLGSWAVSMLGLGLAFAFMRLAARIDFGGRDALCLLGLATSSLLATAIGAAIGAAPLRGGAKSRAGMVTALSCLASLFAGLYGEGAMRLSDSLAQAWPPSVWVNPARLITDQFYALYYYDSLAPFALRAAACVAASVALMGVVAALTIRSSHEHL</sequence>
<evidence type="ECO:0000313" key="8">
    <source>
        <dbReference type="Proteomes" id="UP001478817"/>
    </source>
</evidence>
<protein>
    <submittedName>
        <fullName evidence="7">ABC transporter permease</fullName>
    </submittedName>
</protein>
<feature type="transmembrane region" description="Helical" evidence="5">
    <location>
        <begin position="367"/>
        <end position="390"/>
    </location>
</feature>
<keyword evidence="8" id="KW-1185">Reference proteome</keyword>
<dbReference type="EMBL" id="JBBNGS010000007">
    <property type="protein sequence ID" value="MEQ2637690.1"/>
    <property type="molecule type" value="Genomic_DNA"/>
</dbReference>
<evidence type="ECO:0000256" key="4">
    <source>
        <dbReference type="ARBA" id="ARBA00023136"/>
    </source>
</evidence>
<keyword evidence="2 5" id="KW-0812">Transmembrane</keyword>
<proteinExistence type="predicted"/>